<dbReference type="Proteomes" id="UP000606730">
    <property type="component" value="Unassembled WGS sequence"/>
</dbReference>
<keyword evidence="1" id="KW-1133">Transmembrane helix</keyword>
<protein>
    <submittedName>
        <fullName evidence="2">Uncharacterized protein</fullName>
    </submittedName>
</protein>
<keyword evidence="1" id="KW-0812">Transmembrane</keyword>
<gene>
    <name evidence="2" type="ORF">GCM10011517_06250</name>
</gene>
<evidence type="ECO:0000313" key="2">
    <source>
        <dbReference type="EMBL" id="GGE41394.1"/>
    </source>
</evidence>
<sequence length="172" mass="19655">MRDFFKYFGIGFGFMLLPSVVLLLGYLNAHPVKVASLKNQMEAVTDSTSSINYQGEEKENPPLRFVRSTHYFSHLEAARFEVESFWDLFEGPEVSVVWFWEYQIENLSDTPKRVEVDYLLENINGGELSRSTASKYVPAGEVRTIKGRGEIGYNLHKLVYGNGWLIRSSEAS</sequence>
<evidence type="ECO:0000256" key="1">
    <source>
        <dbReference type="SAM" id="Phobius"/>
    </source>
</evidence>
<keyword evidence="1" id="KW-0472">Membrane</keyword>
<name>A0A917EH85_9RHOB</name>
<organism evidence="2 3">
    <name type="scientific">Actibacterium pelagium</name>
    <dbReference type="NCBI Taxonomy" id="2029103"/>
    <lineage>
        <taxon>Bacteria</taxon>
        <taxon>Pseudomonadati</taxon>
        <taxon>Pseudomonadota</taxon>
        <taxon>Alphaproteobacteria</taxon>
        <taxon>Rhodobacterales</taxon>
        <taxon>Roseobacteraceae</taxon>
        <taxon>Actibacterium</taxon>
    </lineage>
</organism>
<feature type="transmembrane region" description="Helical" evidence="1">
    <location>
        <begin position="7"/>
        <end position="27"/>
    </location>
</feature>
<reference evidence="2" key="2">
    <citation type="submission" date="2020-09" db="EMBL/GenBank/DDBJ databases">
        <authorList>
            <person name="Sun Q."/>
            <person name="Zhou Y."/>
        </authorList>
    </citation>
    <scope>NUCLEOTIDE SEQUENCE</scope>
    <source>
        <strain evidence="2">CGMCC 1.16012</strain>
    </source>
</reference>
<reference evidence="2" key="1">
    <citation type="journal article" date="2014" name="Int. J. Syst. Evol. Microbiol.">
        <title>Complete genome sequence of Corynebacterium casei LMG S-19264T (=DSM 44701T), isolated from a smear-ripened cheese.</title>
        <authorList>
            <consortium name="US DOE Joint Genome Institute (JGI-PGF)"/>
            <person name="Walter F."/>
            <person name="Albersmeier A."/>
            <person name="Kalinowski J."/>
            <person name="Ruckert C."/>
        </authorList>
    </citation>
    <scope>NUCLEOTIDE SEQUENCE</scope>
    <source>
        <strain evidence="2">CGMCC 1.16012</strain>
    </source>
</reference>
<dbReference type="RefSeq" id="WP_143226576.1">
    <property type="nucleotide sequence ID" value="NZ_BMKN01000001.1"/>
</dbReference>
<keyword evidence="3" id="KW-1185">Reference proteome</keyword>
<proteinExistence type="predicted"/>
<comment type="caution">
    <text evidence="2">The sequence shown here is derived from an EMBL/GenBank/DDBJ whole genome shotgun (WGS) entry which is preliminary data.</text>
</comment>
<dbReference type="EMBL" id="BMKN01000001">
    <property type="protein sequence ID" value="GGE41394.1"/>
    <property type="molecule type" value="Genomic_DNA"/>
</dbReference>
<evidence type="ECO:0000313" key="3">
    <source>
        <dbReference type="Proteomes" id="UP000606730"/>
    </source>
</evidence>
<accession>A0A917EH85</accession>
<dbReference type="AlphaFoldDB" id="A0A917EH85"/>